<dbReference type="Pfam" id="PF10262">
    <property type="entry name" value="Rdx"/>
    <property type="match status" value="1"/>
</dbReference>
<dbReference type="NCBIfam" id="TIGR02174">
    <property type="entry name" value="CXXU_selWTH"/>
    <property type="match status" value="1"/>
</dbReference>
<evidence type="ECO:0000256" key="1">
    <source>
        <dbReference type="ARBA" id="ARBA00023284"/>
    </source>
</evidence>
<name>A0A1I0S5P4_9BACT</name>
<accession>A0A1I0S5P4</accession>
<dbReference type="EMBL" id="FOJG01000002">
    <property type="protein sequence ID" value="SEW50486.1"/>
    <property type="molecule type" value="Genomic_DNA"/>
</dbReference>
<dbReference type="STRING" id="29529.SAMN04488122_3838"/>
<dbReference type="InterPro" id="IPR011893">
    <property type="entry name" value="Selenoprotein_Rdx-typ"/>
</dbReference>
<protein>
    <submittedName>
        <fullName evidence="2">SelT/selW/selH selenoprotein domain-containing protein</fullName>
    </submittedName>
</protein>
<dbReference type="Gene3D" id="3.40.30.10">
    <property type="entry name" value="Glutaredoxin"/>
    <property type="match status" value="1"/>
</dbReference>
<keyword evidence="1" id="KW-0676">Redox-active center</keyword>
<dbReference type="PANTHER" id="PTHR36417:SF2">
    <property type="entry name" value="SELENOPROTEIN DOMAIN PROTEIN (AFU_ORTHOLOGUE AFUA_1G05220)"/>
    <property type="match status" value="1"/>
</dbReference>
<gene>
    <name evidence="2" type="ORF">SAMN04488122_3838</name>
</gene>
<dbReference type="InterPro" id="IPR036249">
    <property type="entry name" value="Thioredoxin-like_sf"/>
</dbReference>
<dbReference type="PANTHER" id="PTHR36417">
    <property type="entry name" value="SELENOPROTEIN DOMAIN PROTEIN (AFU_ORTHOLOGUE AFUA_1G05220)"/>
    <property type="match status" value="1"/>
</dbReference>
<dbReference type="AlphaFoldDB" id="A0A1I0S5P4"/>
<organism evidence="2 3">
    <name type="scientific">Chitinophaga arvensicola</name>
    <dbReference type="NCBI Taxonomy" id="29529"/>
    <lineage>
        <taxon>Bacteria</taxon>
        <taxon>Pseudomonadati</taxon>
        <taxon>Bacteroidota</taxon>
        <taxon>Chitinophagia</taxon>
        <taxon>Chitinophagales</taxon>
        <taxon>Chitinophagaceae</taxon>
        <taxon>Chitinophaga</taxon>
    </lineage>
</organism>
<evidence type="ECO:0000313" key="3">
    <source>
        <dbReference type="Proteomes" id="UP000199310"/>
    </source>
</evidence>
<dbReference type="SUPFAM" id="SSF52833">
    <property type="entry name" value="Thioredoxin-like"/>
    <property type="match status" value="1"/>
</dbReference>
<reference evidence="3" key="1">
    <citation type="submission" date="2016-10" db="EMBL/GenBank/DDBJ databases">
        <authorList>
            <person name="Varghese N."/>
            <person name="Submissions S."/>
        </authorList>
    </citation>
    <scope>NUCLEOTIDE SEQUENCE [LARGE SCALE GENOMIC DNA]</scope>
    <source>
        <strain evidence="3">DSM 3695</strain>
    </source>
</reference>
<dbReference type="Proteomes" id="UP000199310">
    <property type="component" value="Unassembled WGS sequence"/>
</dbReference>
<proteinExistence type="predicted"/>
<sequence length="147" mass="16710">MCHDSKELDKKVGQEKMNLVLYGFKPIPVVSFAKVYSRSALINLSCVTGLLKSRHMKPVITIEYCPKCGWLLRAAYMAQELLTTFTEDLGGVTLRPSETGGSYIIWLNEEKIFDRKDAGHFPEIKFLKQLVRDHVNPEKSLGHSDRP</sequence>
<keyword evidence="3" id="KW-1185">Reference proteome</keyword>
<evidence type="ECO:0000313" key="2">
    <source>
        <dbReference type="EMBL" id="SEW50486.1"/>
    </source>
</evidence>